<sequence>MSTESTPLQSERPDYGKNPDDYNRGENPPVDDRSRPPLNRIGHRANPLLNFLNKKVVAEFKGPKGGSPNMPQYAIQKQKIVTMTESLLKLLQGEDPDKKLLIGTAKRQVEKDELDEPLTSIISDRANRRIIPTDCPDISSDGVVMYTVLLDWAEDTKETFPDVLIKDLESGETTRFDTQTNNFLVVSGMEDDGGDPHNPPPGPPVTGSGPLNTQISDFKVATEDDITHYQKLNGQDKGPSVAVIDTGLKFNLHASQWPDGAYSYRQANGNKRQFKLAYQDPSVNACEGVTASNPLGYCALQSYREDESITKIMPLPLGATMSALERNERIRKVKDSPYDDFRLFDSVTETTVQEARHGTSVTAIIQQNGDDAPVLVVKSFDNMGFATLFDVLNGFNYILHRCESANIRVVNASWIFGRDEPMLRVKIEQLMEKGVFVVAAAGNERQTSDRNLDIVKVYPACYSQKYPNVITVTSVRKTYLPPKLMSYRGDSVVGKLLGFAIGKLGLFDFLNKAGNLVDAVLPTRGYIAVENYSPSDVNVGVVSTFGFFPSPFRKGKPIRGSSYACAFISGFVIKRLRTGHDPLPLLSSIQPMRSRMMAAREKLLEAMSGRDQENLEPDYVAGGYYLAGHDVD</sequence>
<dbReference type="Pfam" id="PF00082">
    <property type="entry name" value="Peptidase_S8"/>
    <property type="match status" value="1"/>
</dbReference>
<evidence type="ECO:0000256" key="2">
    <source>
        <dbReference type="ARBA" id="ARBA00022670"/>
    </source>
</evidence>
<dbReference type="InterPro" id="IPR050131">
    <property type="entry name" value="Peptidase_S8_subtilisin-like"/>
</dbReference>
<dbReference type="PANTHER" id="PTHR43806:SF11">
    <property type="entry name" value="CEREVISIN-RELATED"/>
    <property type="match status" value="1"/>
</dbReference>
<evidence type="ECO:0000259" key="6">
    <source>
        <dbReference type="Pfam" id="PF00082"/>
    </source>
</evidence>
<proteinExistence type="inferred from homology"/>
<dbReference type="SUPFAM" id="SSF52743">
    <property type="entry name" value="Subtilisin-like"/>
    <property type="match status" value="1"/>
</dbReference>
<organism evidence="7 8">
    <name type="scientific">Spirosoma validum</name>
    <dbReference type="NCBI Taxonomy" id="2771355"/>
    <lineage>
        <taxon>Bacteria</taxon>
        <taxon>Pseudomonadati</taxon>
        <taxon>Bacteroidota</taxon>
        <taxon>Cytophagia</taxon>
        <taxon>Cytophagales</taxon>
        <taxon>Cytophagaceae</taxon>
        <taxon>Spirosoma</taxon>
    </lineage>
</organism>
<comment type="caution">
    <text evidence="7">The sequence shown here is derived from an EMBL/GenBank/DDBJ whole genome shotgun (WGS) entry which is preliminary data.</text>
</comment>
<evidence type="ECO:0000256" key="4">
    <source>
        <dbReference type="ARBA" id="ARBA00022825"/>
    </source>
</evidence>
<keyword evidence="8" id="KW-1185">Reference proteome</keyword>
<dbReference type="EMBL" id="JACXAA010000008">
    <property type="protein sequence ID" value="MBD2755321.1"/>
    <property type="molecule type" value="Genomic_DNA"/>
</dbReference>
<dbReference type="CDD" id="cd00306">
    <property type="entry name" value="Peptidases_S8_S53"/>
    <property type="match status" value="1"/>
</dbReference>
<dbReference type="RefSeq" id="WP_191040948.1">
    <property type="nucleotide sequence ID" value="NZ_JACXAA010000008.1"/>
</dbReference>
<name>A0A927GF41_9BACT</name>
<evidence type="ECO:0000313" key="8">
    <source>
        <dbReference type="Proteomes" id="UP000653797"/>
    </source>
</evidence>
<reference evidence="7" key="1">
    <citation type="submission" date="2020-09" db="EMBL/GenBank/DDBJ databases">
        <authorList>
            <person name="Kim M.K."/>
        </authorList>
    </citation>
    <scope>NUCLEOTIDE SEQUENCE</scope>
    <source>
        <strain evidence="7">BT704</strain>
    </source>
</reference>
<dbReference type="Gene3D" id="3.40.50.200">
    <property type="entry name" value="Peptidase S8/S53 domain"/>
    <property type="match status" value="1"/>
</dbReference>
<dbReference type="AlphaFoldDB" id="A0A927GF41"/>
<protein>
    <submittedName>
        <fullName evidence="7">S8/S53 family peptidase</fullName>
    </submittedName>
</protein>
<dbReference type="PANTHER" id="PTHR43806">
    <property type="entry name" value="PEPTIDASE S8"/>
    <property type="match status" value="1"/>
</dbReference>
<dbReference type="Proteomes" id="UP000653797">
    <property type="component" value="Unassembled WGS sequence"/>
</dbReference>
<keyword evidence="4" id="KW-0720">Serine protease</keyword>
<dbReference type="GO" id="GO:0006508">
    <property type="term" value="P:proteolysis"/>
    <property type="evidence" value="ECO:0007669"/>
    <property type="project" value="UniProtKB-KW"/>
</dbReference>
<keyword evidence="2" id="KW-0645">Protease</keyword>
<feature type="compositionally biased region" description="Basic and acidic residues" evidence="5">
    <location>
        <begin position="11"/>
        <end position="35"/>
    </location>
</feature>
<dbReference type="InterPro" id="IPR000209">
    <property type="entry name" value="Peptidase_S8/S53_dom"/>
</dbReference>
<comment type="similarity">
    <text evidence="1">Belongs to the peptidase S8 family.</text>
</comment>
<keyword evidence="3" id="KW-0378">Hydrolase</keyword>
<evidence type="ECO:0000256" key="1">
    <source>
        <dbReference type="ARBA" id="ARBA00011073"/>
    </source>
</evidence>
<dbReference type="GO" id="GO:0004252">
    <property type="term" value="F:serine-type endopeptidase activity"/>
    <property type="evidence" value="ECO:0007669"/>
    <property type="project" value="InterPro"/>
</dbReference>
<feature type="region of interest" description="Disordered" evidence="5">
    <location>
        <begin position="1"/>
        <end position="38"/>
    </location>
</feature>
<feature type="domain" description="Peptidase S8/S53" evidence="6">
    <location>
        <begin position="236"/>
        <end position="572"/>
    </location>
</feature>
<gene>
    <name evidence="7" type="ORF">IC230_20640</name>
</gene>
<feature type="region of interest" description="Disordered" evidence="5">
    <location>
        <begin position="187"/>
        <end position="213"/>
    </location>
</feature>
<evidence type="ECO:0000256" key="5">
    <source>
        <dbReference type="SAM" id="MobiDB-lite"/>
    </source>
</evidence>
<evidence type="ECO:0000256" key="3">
    <source>
        <dbReference type="ARBA" id="ARBA00022801"/>
    </source>
</evidence>
<accession>A0A927GF41</accession>
<evidence type="ECO:0000313" key="7">
    <source>
        <dbReference type="EMBL" id="MBD2755321.1"/>
    </source>
</evidence>
<dbReference type="InterPro" id="IPR036852">
    <property type="entry name" value="Peptidase_S8/S53_dom_sf"/>
</dbReference>